<evidence type="ECO:0000313" key="1">
    <source>
        <dbReference type="EMBL" id="EEX91877.1"/>
    </source>
</evidence>
<protein>
    <submittedName>
        <fullName evidence="2">Uncharacterized protein</fullName>
    </submittedName>
</protein>
<evidence type="ECO:0000313" key="2">
    <source>
        <dbReference type="EMBL" id="EGU47934.1"/>
    </source>
</evidence>
<dbReference type="Proteomes" id="UP000002817">
    <property type="component" value="Unassembled WGS sequence"/>
</dbReference>
<organism evidence="2 3">
    <name type="scientific">Vibrio orientalis CIP 102891 = ATCC 33934</name>
    <dbReference type="NCBI Taxonomy" id="675816"/>
    <lineage>
        <taxon>Bacteria</taxon>
        <taxon>Pseudomonadati</taxon>
        <taxon>Pseudomonadota</taxon>
        <taxon>Gammaproteobacteria</taxon>
        <taxon>Vibrionales</taxon>
        <taxon>Vibrionaceae</taxon>
        <taxon>Vibrio</taxon>
        <taxon>Vibrio oreintalis group</taxon>
    </lineage>
</organism>
<dbReference type="EMBL" id="AFWH01000044">
    <property type="protein sequence ID" value="EGU47934.1"/>
    <property type="molecule type" value="Genomic_DNA"/>
</dbReference>
<dbReference type="STRING" id="675816.VIA_002519"/>
<keyword evidence="4" id="KW-1185">Reference proteome</keyword>
<evidence type="ECO:0000313" key="4">
    <source>
        <dbReference type="Proteomes" id="UP000003515"/>
    </source>
</evidence>
<reference evidence="2 3" key="3">
    <citation type="journal article" date="2012" name="Int. J. Syst. Evol. Microbiol.">
        <title>Vibrio caribbeanicus sp. nov., isolated from the marine sponge Scleritoderma cyanea.</title>
        <authorList>
            <person name="Hoffmann M."/>
            <person name="Monday S.R."/>
            <person name="Allard M.W."/>
            <person name="Strain E.A."/>
            <person name="Whittaker P."/>
            <person name="Naum M."/>
            <person name="McCarthy P.J."/>
            <person name="Lopez J.V."/>
            <person name="Fischer M."/>
            <person name="Brown E.W."/>
        </authorList>
    </citation>
    <scope>NUCLEOTIDE SEQUENCE [LARGE SCALE GENOMIC DNA]</scope>
    <source>
        <strain evidence="2">CIP 102891</strain>
        <strain evidence="3">CIP 102891 / ATCC 33934</strain>
    </source>
</reference>
<sequence>MYQLLNPQVSLTYLARVGYSQFASQIDLKNVTTVKKCVIEQIDNNFAQCFNWQIIKSLSALQ</sequence>
<name>C9QJL9_VIBOR</name>
<dbReference type="Proteomes" id="UP000003515">
    <property type="component" value="Unassembled WGS sequence"/>
</dbReference>
<reference evidence="2" key="2">
    <citation type="submission" date="2011-08" db="EMBL/GenBank/DDBJ databases">
        <authorList>
            <person name="Hoffman M."/>
            <person name="Strain E.A."/>
            <person name="Brown E."/>
            <person name="Allard M.W."/>
        </authorList>
    </citation>
    <scope>NUCLEOTIDE SEQUENCE</scope>
    <source>
        <strain evidence="2">CIP 102891</strain>
    </source>
</reference>
<evidence type="ECO:0000313" key="3">
    <source>
        <dbReference type="Proteomes" id="UP000002817"/>
    </source>
</evidence>
<dbReference type="AlphaFoldDB" id="C9QJL9"/>
<dbReference type="PATRIC" id="fig|675816.5.peg.3168"/>
<accession>C9QJL9</accession>
<gene>
    <name evidence="1" type="ORF">VIA_002519</name>
    <name evidence="2" type="ORF">VIOR3934_09038</name>
</gene>
<dbReference type="EMBL" id="ACZV01000005">
    <property type="protein sequence ID" value="EEX91877.1"/>
    <property type="molecule type" value="Genomic_DNA"/>
</dbReference>
<proteinExistence type="predicted"/>
<reference evidence="1 4" key="1">
    <citation type="submission" date="2009-10" db="EMBL/GenBank/DDBJ databases">
        <authorList>
            <consortium name="Los Alamos National Laboratory (LANL)"/>
            <consortium name="National Microbial Pathogen Data Resource (NMPDR)"/>
            <person name="Munk A.C."/>
            <person name="Chertkov O."/>
            <person name="Tapia R."/>
            <person name="Green L."/>
            <person name="Rogers Y."/>
            <person name="Detter J.C."/>
            <person name="Bruce D."/>
            <person name="Brettin T.S."/>
            <person name="Colwell R.R."/>
            <person name="Huq A."/>
            <person name="Grim C.J."/>
            <person name="Hasan N.A."/>
            <person name="Bartels D."/>
            <person name="Vonstein V."/>
        </authorList>
    </citation>
    <scope>NUCLEOTIDE SEQUENCE [LARGE SCALE GENOMIC DNA]</scope>
    <source>
        <strain evidence="1 4">CIP 102891</strain>
    </source>
</reference>
<comment type="caution">
    <text evidence="2">The sequence shown here is derived from an EMBL/GenBank/DDBJ whole genome shotgun (WGS) entry which is preliminary data.</text>
</comment>